<keyword evidence="2" id="KW-1185">Reference proteome</keyword>
<protein>
    <recommendedName>
        <fullName evidence="3">DNA-binding protein</fullName>
    </recommendedName>
</protein>
<sequence length="142" mass="16604">MSLISISEASELTAKSIPTIYRHIKDGELSQTDNKIDVTELLRLFGGFRPSADYHRENDLLRRSNADLKQDKEKLYQINDLLRRSNADLKQDKEKLYRIIASQQKWPPELAVPLKPTEVRKPNKIVIDESLTQRLIRKLFFK</sequence>
<evidence type="ECO:0000313" key="1">
    <source>
        <dbReference type="EMBL" id="MDI1231578.1"/>
    </source>
</evidence>
<name>A0AA43TM21_9GAMM</name>
<proteinExistence type="predicted"/>
<evidence type="ECO:0008006" key="3">
    <source>
        <dbReference type="Google" id="ProtNLM"/>
    </source>
</evidence>
<accession>A0AA43TM21</accession>
<dbReference type="EMBL" id="JAQSDF010000033">
    <property type="protein sequence ID" value="MDI1231578.1"/>
    <property type="molecule type" value="Genomic_DNA"/>
</dbReference>
<dbReference type="AlphaFoldDB" id="A0AA43TM21"/>
<dbReference type="Proteomes" id="UP001160519">
    <property type="component" value="Unassembled WGS sequence"/>
</dbReference>
<comment type="caution">
    <text evidence="1">The sequence shown here is derived from an EMBL/GenBank/DDBJ whole genome shotgun (WGS) entry which is preliminary data.</text>
</comment>
<organism evidence="1 2">
    <name type="scientific">Candidatus Methylobacter titanis</name>
    <dbReference type="NCBI Taxonomy" id="3053457"/>
    <lineage>
        <taxon>Bacteria</taxon>
        <taxon>Pseudomonadati</taxon>
        <taxon>Pseudomonadota</taxon>
        <taxon>Gammaproteobacteria</taxon>
        <taxon>Methylococcales</taxon>
        <taxon>Methylococcaceae</taxon>
        <taxon>Methylobacter</taxon>
    </lineage>
</organism>
<evidence type="ECO:0000313" key="2">
    <source>
        <dbReference type="Proteomes" id="UP001160519"/>
    </source>
</evidence>
<gene>
    <name evidence="1" type="ORF">PSU93_10545</name>
</gene>
<reference evidence="1" key="1">
    <citation type="submission" date="2023-01" db="EMBL/GenBank/DDBJ databases">
        <title>Biogeochemical cycle of methane in antarctic sediments.</title>
        <authorList>
            <person name="Roldan D.M."/>
            <person name="Menes R.J."/>
        </authorList>
    </citation>
    <scope>NUCLEOTIDE SEQUENCE [LARGE SCALE GENOMIC DNA]</scope>
    <source>
        <strain evidence="1">K-2018 MAG008</strain>
    </source>
</reference>